<proteinExistence type="predicted"/>
<keyword evidence="2" id="KW-0808">Transferase</keyword>
<protein>
    <submittedName>
        <fullName evidence="2">GNAT family acetyltransferase</fullName>
    </submittedName>
</protein>
<dbReference type="Gene3D" id="3.40.630.30">
    <property type="match status" value="1"/>
</dbReference>
<evidence type="ECO:0000313" key="2">
    <source>
        <dbReference type="EMBL" id="GBG04960.1"/>
    </source>
</evidence>
<dbReference type="PANTHER" id="PTHR39173">
    <property type="entry name" value="ACETYLTRANSFERASE"/>
    <property type="match status" value="1"/>
</dbReference>
<dbReference type="Proteomes" id="UP000257317">
    <property type="component" value="Unassembled WGS sequence"/>
</dbReference>
<dbReference type="CDD" id="cd04301">
    <property type="entry name" value="NAT_SF"/>
    <property type="match status" value="1"/>
</dbReference>
<keyword evidence="3" id="KW-1185">Reference proteome</keyword>
<dbReference type="GO" id="GO:0016747">
    <property type="term" value="F:acyltransferase activity, transferring groups other than amino-acyl groups"/>
    <property type="evidence" value="ECO:0007669"/>
    <property type="project" value="InterPro"/>
</dbReference>
<feature type="domain" description="N-acetyltransferase" evidence="1">
    <location>
        <begin position="37"/>
        <end position="170"/>
    </location>
</feature>
<evidence type="ECO:0000259" key="1">
    <source>
        <dbReference type="PROSITE" id="PS51186"/>
    </source>
</evidence>
<dbReference type="PROSITE" id="PS51186">
    <property type="entry name" value="GNAT"/>
    <property type="match status" value="1"/>
</dbReference>
<dbReference type="RefSeq" id="WP_157964239.1">
    <property type="nucleotide sequence ID" value="NZ_BFBY01000005.1"/>
</dbReference>
<reference evidence="3" key="1">
    <citation type="submission" date="2018-03" db="EMBL/GenBank/DDBJ databases">
        <title>New taxa in the Lactobacillus gasseri group.</title>
        <authorList>
            <person name="Tanizawa Y."/>
            <person name="Tohno M."/>
            <person name="Endo A."/>
            <person name="Arita M."/>
        </authorList>
    </citation>
    <scope>NUCLEOTIDE SEQUENCE [LARGE SCALE GENOMIC DNA]</scope>
    <source>
        <strain evidence="3">DSM 24759</strain>
    </source>
</reference>
<accession>A0A2Z6TFC2</accession>
<dbReference type="SUPFAM" id="SSF55729">
    <property type="entry name" value="Acyl-CoA N-acyltransferases (Nat)"/>
    <property type="match status" value="1"/>
</dbReference>
<dbReference type="InterPro" id="IPR016181">
    <property type="entry name" value="Acyl_CoA_acyltransferase"/>
</dbReference>
<dbReference type="Pfam" id="PF13302">
    <property type="entry name" value="Acetyltransf_3"/>
    <property type="match status" value="1"/>
</dbReference>
<name>A0A2Z6TFC2_9LACO</name>
<sequence length="170" mass="19357">MKLELKEIDTLHAKEEYELFSTMSKDENGFENEYAGIEFKEFKTKAIPAMLEMGQGKNLPSGYVPASTYILWLNGVPVGVFKLRHYLNNFLRQGPGHLGYGIRKEYRGHGLASQGLTLAIEKAKSIIPESELYLACHKDNPASLRVMQKNGGYLDHEDEKEYYVRIPLND</sequence>
<dbReference type="OrthoDB" id="9797989at2"/>
<gene>
    <name evidence="2" type="ORF">LrDSM24759_08740</name>
</gene>
<comment type="caution">
    <text evidence="2">The sequence shown here is derived from an EMBL/GenBank/DDBJ whole genome shotgun (WGS) entry which is preliminary data.</text>
</comment>
<dbReference type="EMBL" id="BFBY01000005">
    <property type="protein sequence ID" value="GBG04960.1"/>
    <property type="molecule type" value="Genomic_DNA"/>
</dbReference>
<organism evidence="2 3">
    <name type="scientific">Lactobacillus rodentium</name>
    <dbReference type="NCBI Taxonomy" id="947835"/>
    <lineage>
        <taxon>Bacteria</taxon>
        <taxon>Bacillati</taxon>
        <taxon>Bacillota</taxon>
        <taxon>Bacilli</taxon>
        <taxon>Lactobacillales</taxon>
        <taxon>Lactobacillaceae</taxon>
        <taxon>Lactobacillus</taxon>
    </lineage>
</organism>
<evidence type="ECO:0000313" key="3">
    <source>
        <dbReference type="Proteomes" id="UP000257317"/>
    </source>
</evidence>
<dbReference type="InterPro" id="IPR000182">
    <property type="entry name" value="GNAT_dom"/>
</dbReference>
<dbReference type="PANTHER" id="PTHR39173:SF1">
    <property type="entry name" value="ACETYLTRANSFERASE"/>
    <property type="match status" value="1"/>
</dbReference>
<dbReference type="AlphaFoldDB" id="A0A2Z6TFC2"/>